<evidence type="ECO:0000256" key="2">
    <source>
        <dbReference type="PIRSR" id="PIRSR005211-1"/>
    </source>
</evidence>
<evidence type="ECO:0000313" key="5">
    <source>
        <dbReference type="Proteomes" id="UP000076727"/>
    </source>
</evidence>
<dbReference type="InterPro" id="IPR029058">
    <property type="entry name" value="AB_hydrolase_fold"/>
</dbReference>
<keyword evidence="5" id="KW-1185">Reference proteome</keyword>
<feature type="active site" description="Charge relay system" evidence="2">
    <location>
        <position position="359"/>
    </location>
</feature>
<keyword evidence="4" id="KW-0378">Hydrolase</keyword>
<dbReference type="Pfam" id="PF00561">
    <property type="entry name" value="Abhydrolase_1"/>
    <property type="match status" value="1"/>
</dbReference>
<evidence type="ECO:0000259" key="3">
    <source>
        <dbReference type="Pfam" id="PF00561"/>
    </source>
</evidence>
<feature type="active site" description="Charge relay system" evidence="2">
    <location>
        <position position="386"/>
    </location>
</feature>
<dbReference type="PANTHER" id="PTHR10794">
    <property type="entry name" value="ABHYDROLASE DOMAIN-CONTAINING PROTEIN"/>
    <property type="match status" value="1"/>
</dbReference>
<dbReference type="InterPro" id="IPR050960">
    <property type="entry name" value="AB_hydrolase_4_sf"/>
</dbReference>
<feature type="active site" description="Charge relay system" evidence="2">
    <location>
        <position position="219"/>
    </location>
</feature>
<dbReference type="InterPro" id="IPR000073">
    <property type="entry name" value="AB_hydrolase_1"/>
</dbReference>
<dbReference type="SUPFAM" id="SSF53474">
    <property type="entry name" value="alpha/beta-Hydrolases"/>
    <property type="match status" value="1"/>
</dbReference>
<dbReference type="STRING" id="1314783.A0A165N336"/>
<dbReference type="PANTHER" id="PTHR10794:SF63">
    <property type="entry name" value="ALPHA_BETA HYDROLASE 1, ISOFORM A"/>
    <property type="match status" value="1"/>
</dbReference>
<feature type="domain" description="AB hydrolase-1" evidence="3">
    <location>
        <begin position="133"/>
        <end position="388"/>
    </location>
</feature>
<dbReference type="OrthoDB" id="5954035at2759"/>
<name>A0A165N336_9APHY</name>
<dbReference type="InterPro" id="IPR012020">
    <property type="entry name" value="ABHD4"/>
</dbReference>
<dbReference type="Proteomes" id="UP000076727">
    <property type="component" value="Unassembled WGS sequence"/>
</dbReference>
<comment type="similarity">
    <text evidence="1">Belongs to the AB hydrolase superfamily. AB hydrolase 4 family.</text>
</comment>
<dbReference type="GO" id="GO:0047372">
    <property type="term" value="F:monoacylglycerol lipase activity"/>
    <property type="evidence" value="ECO:0007669"/>
    <property type="project" value="TreeGrafter"/>
</dbReference>
<dbReference type="PIRSF" id="PIRSF005211">
    <property type="entry name" value="Ab_hydro_YheT"/>
    <property type="match status" value="1"/>
</dbReference>
<dbReference type="EMBL" id="KV429089">
    <property type="protein sequence ID" value="KZT66449.1"/>
    <property type="molecule type" value="Genomic_DNA"/>
</dbReference>
<organism evidence="4 5">
    <name type="scientific">Daedalea quercina L-15889</name>
    <dbReference type="NCBI Taxonomy" id="1314783"/>
    <lineage>
        <taxon>Eukaryota</taxon>
        <taxon>Fungi</taxon>
        <taxon>Dikarya</taxon>
        <taxon>Basidiomycota</taxon>
        <taxon>Agaricomycotina</taxon>
        <taxon>Agaricomycetes</taxon>
        <taxon>Polyporales</taxon>
        <taxon>Fomitopsis</taxon>
    </lineage>
</organism>
<accession>A0A165N336</accession>
<evidence type="ECO:0000313" key="4">
    <source>
        <dbReference type="EMBL" id="KZT66449.1"/>
    </source>
</evidence>
<dbReference type="GO" id="GO:0051793">
    <property type="term" value="P:medium-chain fatty acid catabolic process"/>
    <property type="evidence" value="ECO:0007669"/>
    <property type="project" value="TreeGrafter"/>
</dbReference>
<dbReference type="AlphaFoldDB" id="A0A165N336"/>
<dbReference type="GO" id="GO:0051792">
    <property type="term" value="P:medium-chain fatty acid biosynthetic process"/>
    <property type="evidence" value="ECO:0007669"/>
    <property type="project" value="TreeGrafter"/>
</dbReference>
<protein>
    <submittedName>
        <fullName evidence="4">AB-hydrolase YheT</fullName>
    </submittedName>
</protein>
<proteinExistence type="inferred from homology"/>
<dbReference type="Gene3D" id="3.40.50.1820">
    <property type="entry name" value="alpha/beta hydrolase"/>
    <property type="match status" value="1"/>
</dbReference>
<reference evidence="4 5" key="1">
    <citation type="journal article" date="2016" name="Mol. Biol. Evol.">
        <title>Comparative Genomics of Early-Diverging Mushroom-Forming Fungi Provides Insights into the Origins of Lignocellulose Decay Capabilities.</title>
        <authorList>
            <person name="Nagy L.G."/>
            <person name="Riley R."/>
            <person name="Tritt A."/>
            <person name="Adam C."/>
            <person name="Daum C."/>
            <person name="Floudas D."/>
            <person name="Sun H."/>
            <person name="Yadav J.S."/>
            <person name="Pangilinan J."/>
            <person name="Larsson K.H."/>
            <person name="Matsuura K."/>
            <person name="Barry K."/>
            <person name="Labutti K."/>
            <person name="Kuo R."/>
            <person name="Ohm R.A."/>
            <person name="Bhattacharya S.S."/>
            <person name="Shirouzu T."/>
            <person name="Yoshinaga Y."/>
            <person name="Martin F.M."/>
            <person name="Grigoriev I.V."/>
            <person name="Hibbett D.S."/>
        </authorList>
    </citation>
    <scope>NUCLEOTIDE SEQUENCE [LARGE SCALE GENOMIC DNA]</scope>
    <source>
        <strain evidence="4 5">L-15889</strain>
    </source>
</reference>
<evidence type="ECO:0000256" key="1">
    <source>
        <dbReference type="ARBA" id="ARBA00010884"/>
    </source>
</evidence>
<dbReference type="GO" id="GO:0008126">
    <property type="term" value="F:acetylesterase activity"/>
    <property type="evidence" value="ECO:0007669"/>
    <property type="project" value="TreeGrafter"/>
</dbReference>
<sequence>MDAFKARISVSHSETMGLLLSLIYGAAHFIPRVYYGSSDSSLDVKAAKDSVKTCRESMRTFIETRCPSILNKYIPAWWLFSGHLQVAYCAFGDFSDVDLMEYDRTLLRTIDGGTIGLDFSPPESARNLREDTPIVIVLHGLTGGSSESYVRAVLYPICAPEIQGGLGYRGVVVMFRGCAGVPLTSPQLYCAGNTDDIRMAVYYIRKKYPRAPLIGVGFSIGANILARYLAEEGEDSRMIAGCTLCSPSNVAENSDLLEGSWFCRTVYSTALGQNMQDIVKMHAERLNTFDHPIRKAVLATLSLSRPTMWVFDDHMTRLFGGPSPPFPMRTVREYYEWSSSHKMLSKIRVPFLAFHDEDDPIVQAQPAYDLGGSAMVAIVVTKKGGHLGWFQSAGGFRVTRWTTKPVIEWVRAVAEGIVPRFPERRSLREVDGFITEAGREDIGCFALEEKVLIDPCPECESSSRLSS</sequence>
<gene>
    <name evidence="4" type="ORF">DAEQUDRAFT_455313</name>
</gene>